<gene>
    <name evidence="1" type="ORF">O6H91_16G039200</name>
</gene>
<name>A0ACC2BBL5_DIPCM</name>
<evidence type="ECO:0000313" key="1">
    <source>
        <dbReference type="EMBL" id="KAJ7527145.1"/>
    </source>
</evidence>
<dbReference type="Proteomes" id="UP001162992">
    <property type="component" value="Chromosome 16"/>
</dbReference>
<evidence type="ECO:0000313" key="2">
    <source>
        <dbReference type="Proteomes" id="UP001162992"/>
    </source>
</evidence>
<protein>
    <submittedName>
        <fullName evidence="1">Uncharacterized protein</fullName>
    </submittedName>
</protein>
<proteinExistence type="predicted"/>
<accession>A0ACC2BBL5</accession>
<organism evidence="1 2">
    <name type="scientific">Diphasiastrum complanatum</name>
    <name type="common">Issler's clubmoss</name>
    <name type="synonym">Lycopodium complanatum</name>
    <dbReference type="NCBI Taxonomy" id="34168"/>
    <lineage>
        <taxon>Eukaryota</taxon>
        <taxon>Viridiplantae</taxon>
        <taxon>Streptophyta</taxon>
        <taxon>Embryophyta</taxon>
        <taxon>Tracheophyta</taxon>
        <taxon>Lycopodiopsida</taxon>
        <taxon>Lycopodiales</taxon>
        <taxon>Lycopodiaceae</taxon>
        <taxon>Lycopodioideae</taxon>
        <taxon>Diphasiastrum</taxon>
    </lineage>
</organism>
<comment type="caution">
    <text evidence="1">The sequence shown here is derived from an EMBL/GenBank/DDBJ whole genome shotgun (WGS) entry which is preliminary data.</text>
</comment>
<dbReference type="EMBL" id="CM055107">
    <property type="protein sequence ID" value="KAJ7527145.1"/>
    <property type="molecule type" value="Genomic_DNA"/>
</dbReference>
<reference evidence="2" key="1">
    <citation type="journal article" date="2024" name="Proc. Natl. Acad. Sci. U.S.A.">
        <title>Extraordinary preservation of gene collinearity over three hundred million years revealed in homosporous lycophytes.</title>
        <authorList>
            <person name="Li C."/>
            <person name="Wickell D."/>
            <person name="Kuo L.Y."/>
            <person name="Chen X."/>
            <person name="Nie B."/>
            <person name="Liao X."/>
            <person name="Peng D."/>
            <person name="Ji J."/>
            <person name="Jenkins J."/>
            <person name="Williams M."/>
            <person name="Shu S."/>
            <person name="Plott C."/>
            <person name="Barry K."/>
            <person name="Rajasekar S."/>
            <person name="Grimwood J."/>
            <person name="Han X."/>
            <person name="Sun S."/>
            <person name="Hou Z."/>
            <person name="He W."/>
            <person name="Dai G."/>
            <person name="Sun C."/>
            <person name="Schmutz J."/>
            <person name="Leebens-Mack J.H."/>
            <person name="Li F.W."/>
            <person name="Wang L."/>
        </authorList>
    </citation>
    <scope>NUCLEOTIDE SEQUENCE [LARGE SCALE GENOMIC DNA]</scope>
    <source>
        <strain evidence="2">cv. PW_Plant_1</strain>
    </source>
</reference>
<keyword evidence="2" id="KW-1185">Reference proteome</keyword>
<sequence length="187" mass="20768">MVQWRTALHFCLIGSILVMRLEVTHGHMECKDLQVKECAFAVSSNGERCVLEKYKTRHGTPLYKCQTSIMMAENHMEWIETDECIQSCGVQRMSVGMSTDNLVDYDFADMLCSKSCQTNCLNIVDLYTKLAAGEGVYLPHLCDSLTPRLRKLIVGQGGVDNSISVAPTSSAAFESRNVRELAPVPSP</sequence>